<reference evidence="3 4" key="1">
    <citation type="submission" date="2018-08" db="EMBL/GenBank/DDBJ databases">
        <title>Draft genome of the lignicolous fungus Coniochaeta pulveracea.</title>
        <authorList>
            <person name="Borstlap C.J."/>
            <person name="De Witt R.N."/>
            <person name="Botha A."/>
            <person name="Volschenk H."/>
        </authorList>
    </citation>
    <scope>NUCLEOTIDE SEQUENCE [LARGE SCALE GENOMIC DNA]</scope>
    <source>
        <strain evidence="3 4">CAB683</strain>
    </source>
</reference>
<organism evidence="3 4">
    <name type="scientific">Coniochaeta pulveracea</name>
    <dbReference type="NCBI Taxonomy" id="177199"/>
    <lineage>
        <taxon>Eukaryota</taxon>
        <taxon>Fungi</taxon>
        <taxon>Dikarya</taxon>
        <taxon>Ascomycota</taxon>
        <taxon>Pezizomycotina</taxon>
        <taxon>Sordariomycetes</taxon>
        <taxon>Sordariomycetidae</taxon>
        <taxon>Coniochaetales</taxon>
        <taxon>Coniochaetaceae</taxon>
        <taxon>Coniochaeta</taxon>
    </lineage>
</organism>
<keyword evidence="4" id="KW-1185">Reference proteome</keyword>
<feature type="signal peptide" evidence="2">
    <location>
        <begin position="1"/>
        <end position="19"/>
    </location>
</feature>
<evidence type="ECO:0000256" key="1">
    <source>
        <dbReference type="SAM" id="MobiDB-lite"/>
    </source>
</evidence>
<evidence type="ECO:0000313" key="4">
    <source>
        <dbReference type="Proteomes" id="UP000275385"/>
    </source>
</evidence>
<evidence type="ECO:0000256" key="2">
    <source>
        <dbReference type="SAM" id="SignalP"/>
    </source>
</evidence>
<feature type="region of interest" description="Disordered" evidence="1">
    <location>
        <begin position="309"/>
        <end position="331"/>
    </location>
</feature>
<dbReference type="Proteomes" id="UP000275385">
    <property type="component" value="Unassembled WGS sequence"/>
</dbReference>
<protein>
    <submittedName>
        <fullName evidence="3">Uncharacterized protein</fullName>
    </submittedName>
</protein>
<keyword evidence="2" id="KW-0732">Signal</keyword>
<proteinExistence type="predicted"/>
<feature type="chain" id="PRO_5019077370" evidence="2">
    <location>
        <begin position="20"/>
        <end position="602"/>
    </location>
</feature>
<sequence>MLGIKHAVGLALWVTAVLGLPFQDNRPRAYFGFPFGHWTITLTVHHTTTSTKTTTVTIDNTVTSELQSNHPTNLQTMGSQTSTFLTSTTPAQVSVSLPANTASPGKTGFSFTTTQTYTVPSTSTTPSGIRLTTLTISGARLTLAAVKQVTEDFSLPAYTNSQSGTPSVKPTAEGSLPLIRAQITTTLLVTQSKSGVAVKTHTIPMPFLNNPPWFTNSDLIVPPQPTGAGDYTAPEGYTISSHLYPVTQEDGVMTHTTITFIVEQTATPTSAQVSADEEKPGTEGVTVDTTAAASTRTVTATVTDTAVVAASSTPQAPSSLSRATTTRSPQPSKLITTIHKPSETETAADFDATPELSTLTSTSGRHPTSTRTVQVQASAELNNANGEGLQSLEPRQVEWNYRTRTSIIRQTTTISQPNPLVIMTPAPIRPRQHVSGYNPQVAVAVQQPRPNRAKGPKVVIEGDEVVVYTTWTATVWKGPGITFQQPHLTTAVETQVAVEAAKPTYPILGDPEESLPDDGEMLVQSDCQPWEKCHNENIDWMQHQDRTLGPDLDIALFQESIAANHGEDFWNWNGNADWASGPAGGIFPGEVNAPYQSPVFGH</sequence>
<accession>A0A420YFL9</accession>
<evidence type="ECO:0000313" key="3">
    <source>
        <dbReference type="EMBL" id="RKU46735.1"/>
    </source>
</evidence>
<gene>
    <name evidence="3" type="ORF">DL546_002673</name>
</gene>
<name>A0A420YFL9_9PEZI</name>
<feature type="compositionally biased region" description="Polar residues" evidence="1">
    <location>
        <begin position="314"/>
        <end position="331"/>
    </location>
</feature>
<comment type="caution">
    <text evidence="3">The sequence shown here is derived from an EMBL/GenBank/DDBJ whole genome shotgun (WGS) entry which is preliminary data.</text>
</comment>
<dbReference type="AlphaFoldDB" id="A0A420YFL9"/>
<dbReference type="EMBL" id="QVQW01000012">
    <property type="protein sequence ID" value="RKU46735.1"/>
    <property type="molecule type" value="Genomic_DNA"/>
</dbReference>